<evidence type="ECO:0008006" key="7">
    <source>
        <dbReference type="Google" id="ProtNLM"/>
    </source>
</evidence>
<dbReference type="AlphaFoldDB" id="A0AAV2N8C2"/>
<comment type="similarity">
    <text evidence="1 2">Belongs to the peptidase C14A family.</text>
</comment>
<dbReference type="InterPro" id="IPR002138">
    <property type="entry name" value="Pept_C14_p10"/>
</dbReference>
<dbReference type="InterPro" id="IPR001309">
    <property type="entry name" value="Pept_C14_p20"/>
</dbReference>
<evidence type="ECO:0000256" key="2">
    <source>
        <dbReference type="RuleBase" id="RU003971"/>
    </source>
</evidence>
<dbReference type="GO" id="GO:0043525">
    <property type="term" value="P:positive regulation of neuron apoptotic process"/>
    <property type="evidence" value="ECO:0007669"/>
    <property type="project" value="TreeGrafter"/>
</dbReference>
<dbReference type="GO" id="GO:0006915">
    <property type="term" value="P:apoptotic process"/>
    <property type="evidence" value="ECO:0007669"/>
    <property type="project" value="TreeGrafter"/>
</dbReference>
<evidence type="ECO:0000313" key="5">
    <source>
        <dbReference type="EMBL" id="CAL1675728.1"/>
    </source>
</evidence>
<evidence type="ECO:0000259" key="3">
    <source>
        <dbReference type="PROSITE" id="PS50207"/>
    </source>
</evidence>
<dbReference type="GO" id="GO:0004197">
    <property type="term" value="F:cysteine-type endopeptidase activity"/>
    <property type="evidence" value="ECO:0007669"/>
    <property type="project" value="InterPro"/>
</dbReference>
<dbReference type="GO" id="GO:0006508">
    <property type="term" value="P:proteolysis"/>
    <property type="evidence" value="ECO:0007669"/>
    <property type="project" value="InterPro"/>
</dbReference>
<dbReference type="PANTHER" id="PTHR10454">
    <property type="entry name" value="CASPASE"/>
    <property type="match status" value="1"/>
</dbReference>
<dbReference type="PROSITE" id="PS50207">
    <property type="entry name" value="CASPASE_P10"/>
    <property type="match status" value="1"/>
</dbReference>
<dbReference type="PANTHER" id="PTHR10454:SF232">
    <property type="entry name" value="AT03047P-RELATED"/>
    <property type="match status" value="1"/>
</dbReference>
<proteinExistence type="inferred from homology"/>
<dbReference type="SUPFAM" id="SSF52129">
    <property type="entry name" value="Caspase-like"/>
    <property type="match status" value="1"/>
</dbReference>
<dbReference type="EMBL" id="OZ034834">
    <property type="protein sequence ID" value="CAL1675728.1"/>
    <property type="molecule type" value="Genomic_DNA"/>
</dbReference>
<reference evidence="5" key="1">
    <citation type="submission" date="2024-04" db="EMBL/GenBank/DDBJ databases">
        <authorList>
            <consortium name="Molecular Ecology Group"/>
        </authorList>
    </citation>
    <scope>NUCLEOTIDE SEQUENCE</scope>
</reference>
<gene>
    <name evidence="5" type="ORF">LPLAT_LOCUS2046</name>
</gene>
<feature type="domain" description="Caspase family p20" evidence="4">
    <location>
        <begin position="34"/>
        <end position="157"/>
    </location>
</feature>
<dbReference type="InterPro" id="IPR011600">
    <property type="entry name" value="Pept_C14_caspase"/>
</dbReference>
<dbReference type="PROSITE" id="PS50208">
    <property type="entry name" value="CASPASE_P20"/>
    <property type="match status" value="1"/>
</dbReference>
<protein>
    <recommendedName>
        <fullName evidence="7">Caspase-1</fullName>
    </recommendedName>
</protein>
<dbReference type="Gene3D" id="3.40.50.1460">
    <property type="match status" value="1"/>
</dbReference>
<feature type="domain" description="Caspase family p10" evidence="3">
    <location>
        <begin position="200"/>
        <end position="295"/>
    </location>
</feature>
<dbReference type="Proteomes" id="UP001497644">
    <property type="component" value="Chromosome 11"/>
</dbReference>
<dbReference type="PROSITE" id="PS01121">
    <property type="entry name" value="CASPASE_HIS"/>
    <property type="match status" value="1"/>
</dbReference>
<dbReference type="InterPro" id="IPR015917">
    <property type="entry name" value="Pept_C14A"/>
</dbReference>
<dbReference type="GO" id="GO:0005737">
    <property type="term" value="C:cytoplasm"/>
    <property type="evidence" value="ECO:0007669"/>
    <property type="project" value="TreeGrafter"/>
</dbReference>
<dbReference type="InterPro" id="IPR029030">
    <property type="entry name" value="Caspase-like_dom_sf"/>
</dbReference>
<evidence type="ECO:0000313" key="6">
    <source>
        <dbReference type="Proteomes" id="UP001497644"/>
    </source>
</evidence>
<dbReference type="PRINTS" id="PR00376">
    <property type="entry name" value="IL1BCENZYME"/>
</dbReference>
<evidence type="ECO:0000256" key="1">
    <source>
        <dbReference type="ARBA" id="ARBA00010134"/>
    </source>
</evidence>
<sequence length="304" mass="35240">MIDDDNLIDKKPTTYFGVMPVPIDADCYNMNHKHRGKCVIFNHEEFDGKAKKRENSRIDVIRLHQSFFRLGFDVEIQNDLKYVEVMDKIKKVSQYDHTDNDCLCIIVLTHGDKKNMIWAKDIAYKSKKIWKPFTADKCPTLAGKPKLFFFQTCRGNKVDRGIVLSSRTLLPSEATDNGNRSEVILQNSYSCRYRQQIGSKSYKIPTHADILIAHSSVQGFRSWSDPVNGTWFIQCLCKVLNEKSTEMHLMDMWTLIKQKVATEFATFNPMDKTMHDTKQMPSETSMLIRFVYFPPKLNEKITTA</sequence>
<keyword evidence="6" id="KW-1185">Reference proteome</keyword>
<evidence type="ECO:0000259" key="4">
    <source>
        <dbReference type="PROSITE" id="PS50208"/>
    </source>
</evidence>
<organism evidence="5 6">
    <name type="scientific">Lasius platythorax</name>
    <dbReference type="NCBI Taxonomy" id="488582"/>
    <lineage>
        <taxon>Eukaryota</taxon>
        <taxon>Metazoa</taxon>
        <taxon>Ecdysozoa</taxon>
        <taxon>Arthropoda</taxon>
        <taxon>Hexapoda</taxon>
        <taxon>Insecta</taxon>
        <taxon>Pterygota</taxon>
        <taxon>Neoptera</taxon>
        <taxon>Endopterygota</taxon>
        <taxon>Hymenoptera</taxon>
        <taxon>Apocrita</taxon>
        <taxon>Aculeata</taxon>
        <taxon>Formicoidea</taxon>
        <taxon>Formicidae</taxon>
        <taxon>Formicinae</taxon>
        <taxon>Lasius</taxon>
        <taxon>Lasius</taxon>
    </lineage>
</organism>
<dbReference type="InterPro" id="IPR002398">
    <property type="entry name" value="Pept_C14"/>
</dbReference>
<dbReference type="InterPro" id="IPR016129">
    <property type="entry name" value="Caspase_his_AS"/>
</dbReference>
<dbReference type="Pfam" id="PF00656">
    <property type="entry name" value="Peptidase_C14"/>
    <property type="match status" value="1"/>
</dbReference>
<accession>A0AAV2N8C2</accession>
<name>A0AAV2N8C2_9HYME</name>
<dbReference type="CDD" id="cd00032">
    <property type="entry name" value="CASc"/>
    <property type="match status" value="1"/>
</dbReference>
<dbReference type="SMART" id="SM00115">
    <property type="entry name" value="CASc"/>
    <property type="match status" value="1"/>
</dbReference>